<evidence type="ECO:0008006" key="3">
    <source>
        <dbReference type="Google" id="ProtNLM"/>
    </source>
</evidence>
<comment type="caution">
    <text evidence="1">The sequence shown here is derived from an EMBL/GenBank/DDBJ whole genome shotgun (WGS) entry which is preliminary data.</text>
</comment>
<dbReference type="Proteomes" id="UP000075349">
    <property type="component" value="Unassembled WGS sequence"/>
</dbReference>
<sequence>MHEVSQFGAKSLWQFCFRFEFSENGSSKFTGFKAGELPQSLNQCGFQNSSGLLVSQIGLISALINLKGLKFKLTNCLSGIRNAWHFQHAVGFVIQVVCGSFCSALLTP</sequence>
<dbReference type="EMBL" id="LOMK01000001">
    <property type="protein sequence ID" value="KYN24547.1"/>
    <property type="molecule type" value="Genomic_DNA"/>
</dbReference>
<dbReference type="AlphaFoldDB" id="A0A151JFZ5"/>
<dbReference type="AntiFam" id="ANF00277">
    <property type="entry name" value="Spurious ORF (formerly Pfam entry PF11665)"/>
</dbReference>
<proteinExistence type="predicted"/>
<organism evidence="1 2">
    <name type="scientific">Vibrio cidicii</name>
    <dbReference type="NCBI Taxonomy" id="1763883"/>
    <lineage>
        <taxon>Bacteria</taxon>
        <taxon>Pseudomonadati</taxon>
        <taxon>Pseudomonadota</taxon>
        <taxon>Gammaproteobacteria</taxon>
        <taxon>Vibrionales</taxon>
        <taxon>Vibrionaceae</taxon>
        <taxon>Vibrio</taxon>
    </lineage>
</organism>
<reference evidence="2" key="1">
    <citation type="submission" date="2015-12" db="EMBL/GenBank/DDBJ databases">
        <authorList>
            <person name="Tarr C.L."/>
            <person name="Gladney L.M."/>
        </authorList>
    </citation>
    <scope>NUCLEOTIDE SEQUENCE [LARGE SCALE GENOMIC DNA]</scope>
    <source>
        <strain evidence="2">2756-81</strain>
    </source>
</reference>
<protein>
    <recommendedName>
        <fullName evidence="3">DUF3265 domain-containing protein</fullName>
    </recommendedName>
</protein>
<accession>A0A151JFZ5</accession>
<evidence type="ECO:0000313" key="1">
    <source>
        <dbReference type="EMBL" id="KYN24547.1"/>
    </source>
</evidence>
<name>A0A151JFZ5_9VIBR</name>
<gene>
    <name evidence="1" type="ORF">AUQ44_01075</name>
</gene>
<evidence type="ECO:0000313" key="2">
    <source>
        <dbReference type="Proteomes" id="UP000075349"/>
    </source>
</evidence>